<evidence type="ECO:0000313" key="2">
    <source>
        <dbReference type="EMBL" id="HAB1076963.1"/>
    </source>
</evidence>
<name>A0A6X6XZL7_SALEN</name>
<organism evidence="2">
    <name type="scientific">Salmonella enteritidis</name>
    <dbReference type="NCBI Taxonomy" id="149539"/>
    <lineage>
        <taxon>Bacteria</taxon>
        <taxon>Pseudomonadati</taxon>
        <taxon>Pseudomonadota</taxon>
        <taxon>Gammaproteobacteria</taxon>
        <taxon>Enterobacterales</taxon>
        <taxon>Enterobacteriaceae</taxon>
        <taxon>Salmonella</taxon>
    </lineage>
</organism>
<reference evidence="2" key="1">
    <citation type="journal article" date="2018" name="Genome Biol.">
        <title>SKESA: strategic k-mer extension for scrupulous assemblies.</title>
        <authorList>
            <person name="Souvorov A."/>
            <person name="Agarwala R."/>
            <person name="Lipman D.J."/>
        </authorList>
    </citation>
    <scope>NUCLEOTIDE SEQUENCE</scope>
    <source>
        <strain evidence="2">ILBSalm5516162</strain>
    </source>
</reference>
<comment type="caution">
    <text evidence="2">The sequence shown here is derived from an EMBL/GenBank/DDBJ whole genome shotgun (WGS) entry which is preliminary data.</text>
</comment>
<accession>A0A6X6XZL7</accession>
<sequence>MPPDHRPDWHGGQCQSGTWQKNGGGTVQMVTATASDWNQPIATATCPSGKKVTGGGGMCSFSNAILKRSSPSGNSAWVAGCSQNTNQNQYYSVTTYALCQ</sequence>
<dbReference type="EMBL" id="DAAFQG010000017">
    <property type="protein sequence ID" value="HAB1076963.1"/>
    <property type="molecule type" value="Genomic_DNA"/>
</dbReference>
<gene>
    <name evidence="2" type="ORF">GI598_22545</name>
</gene>
<feature type="region of interest" description="Disordered" evidence="1">
    <location>
        <begin position="1"/>
        <end position="25"/>
    </location>
</feature>
<dbReference type="AlphaFoldDB" id="A0A6X6XZL7"/>
<proteinExistence type="predicted"/>
<evidence type="ECO:0000256" key="1">
    <source>
        <dbReference type="SAM" id="MobiDB-lite"/>
    </source>
</evidence>
<protein>
    <submittedName>
        <fullName evidence="2">Pilus assembly protein PilV</fullName>
    </submittedName>
</protein>
<reference evidence="2" key="2">
    <citation type="submission" date="2019-02" db="EMBL/GenBank/DDBJ databases">
        <authorList>
            <consortium name="NCBI Pathogen Detection Project"/>
        </authorList>
    </citation>
    <scope>NUCLEOTIDE SEQUENCE</scope>
    <source>
        <strain evidence="2">ILBSalm5516162</strain>
    </source>
</reference>